<accession>A0A3E0U0W2</accession>
<comment type="caution">
    <text evidence="17">The sequence shown here is derived from an EMBL/GenBank/DDBJ whole genome shotgun (WGS) entry which is preliminary data.</text>
</comment>
<feature type="binding site" description="axial binding residue" evidence="15">
    <location>
        <position position="127"/>
    </location>
    <ligand>
        <name>heme c</name>
        <dbReference type="ChEBI" id="CHEBI:61717"/>
        <label>2</label>
    </ligand>
    <ligandPart>
        <name>Fe</name>
        <dbReference type="ChEBI" id="CHEBI:18248"/>
    </ligandPart>
</feature>
<evidence type="ECO:0000313" key="17">
    <source>
        <dbReference type="EMBL" id="REL30591.1"/>
    </source>
</evidence>
<keyword evidence="18" id="KW-1185">Reference proteome</keyword>
<evidence type="ECO:0000256" key="7">
    <source>
        <dbReference type="ARBA" id="ARBA00022723"/>
    </source>
</evidence>
<dbReference type="AlphaFoldDB" id="A0A3E0U0W2"/>
<dbReference type="Proteomes" id="UP000256899">
    <property type="component" value="Unassembled WGS sequence"/>
</dbReference>
<dbReference type="InterPro" id="IPR005591">
    <property type="entry name" value="NapB"/>
</dbReference>
<feature type="binding site" description="covalent" evidence="14">
    <location>
        <position position="86"/>
    </location>
    <ligand>
        <name>heme c</name>
        <dbReference type="ChEBI" id="CHEBI:61717"/>
        <label>1</label>
    </ligand>
</feature>
<evidence type="ECO:0000256" key="14">
    <source>
        <dbReference type="PIRSR" id="PIRSR006105-1"/>
    </source>
</evidence>
<dbReference type="GO" id="GO:0042597">
    <property type="term" value="C:periplasmic space"/>
    <property type="evidence" value="ECO:0007669"/>
    <property type="project" value="UniProtKB-SubCell"/>
</dbReference>
<dbReference type="GO" id="GO:0009061">
    <property type="term" value="P:anaerobic respiration"/>
    <property type="evidence" value="ECO:0007669"/>
    <property type="project" value="InterPro"/>
</dbReference>
<dbReference type="InterPro" id="IPR036280">
    <property type="entry name" value="Multihaem_cyt_sf"/>
</dbReference>
<comment type="PTM">
    <text evidence="14">Binds 2 heme C groups per subunit.</text>
</comment>
<evidence type="ECO:0000256" key="1">
    <source>
        <dbReference type="ARBA" id="ARBA00002599"/>
    </source>
</evidence>
<keyword evidence="6 14" id="KW-0349">Heme</keyword>
<evidence type="ECO:0000256" key="3">
    <source>
        <dbReference type="ARBA" id="ARBA00007368"/>
    </source>
</evidence>
<keyword evidence="10 13" id="KW-0249">Electron transport</keyword>
<dbReference type="GO" id="GO:0046872">
    <property type="term" value="F:metal ion binding"/>
    <property type="evidence" value="ECO:0007669"/>
    <property type="project" value="UniProtKB-KW"/>
</dbReference>
<feature type="binding site" description="axial binding residue" evidence="15">
    <location>
        <position position="104"/>
    </location>
    <ligand>
        <name>heme c</name>
        <dbReference type="ChEBI" id="CHEBI:61717"/>
        <label>2</label>
    </ligand>
    <ligandPart>
        <name>Fe</name>
        <dbReference type="ChEBI" id="CHEBI:18248"/>
    </ligandPart>
</feature>
<dbReference type="SUPFAM" id="SSF48695">
    <property type="entry name" value="Multiheme cytochromes"/>
    <property type="match status" value="1"/>
</dbReference>
<evidence type="ECO:0000256" key="16">
    <source>
        <dbReference type="SAM" id="SignalP"/>
    </source>
</evidence>
<feature type="binding site" description="covalent" evidence="14">
    <location>
        <position position="123"/>
    </location>
    <ligand>
        <name>heme c</name>
        <dbReference type="ChEBI" id="CHEBI:61717"/>
        <label>2</label>
    </ligand>
</feature>
<keyword evidence="9 13" id="KW-0574">Periplasm</keyword>
<reference evidence="18" key="1">
    <citation type="submission" date="2018-08" db="EMBL/GenBank/DDBJ databases">
        <title>Thalassotalea euphylliae genome.</title>
        <authorList>
            <person name="Summers S."/>
            <person name="Rice S.A."/>
            <person name="Freckelton M.L."/>
            <person name="Nedved B.T."/>
            <person name="Hadfield M.G."/>
        </authorList>
    </citation>
    <scope>NUCLEOTIDE SEQUENCE [LARGE SCALE GENOMIC DNA]</scope>
    <source>
        <strain evidence="18">H3</strain>
    </source>
</reference>
<feature type="signal peptide" evidence="16">
    <location>
        <begin position="1"/>
        <end position="20"/>
    </location>
</feature>
<feature type="binding site" description="axial binding residue" evidence="15">
    <location>
        <position position="69"/>
    </location>
    <ligand>
        <name>heme c</name>
        <dbReference type="ChEBI" id="CHEBI:61717"/>
        <label>1</label>
    </ligand>
    <ligandPart>
        <name>Fe</name>
        <dbReference type="ChEBI" id="CHEBI:18248"/>
    </ligandPart>
</feature>
<feature type="chain" id="PRO_5017562429" description="Periplasmic nitrate reductase, electron transfer subunit" evidence="16">
    <location>
        <begin position="21"/>
        <end position="158"/>
    </location>
</feature>
<keyword evidence="5 13" id="KW-0813">Transport</keyword>
<evidence type="ECO:0000256" key="6">
    <source>
        <dbReference type="ARBA" id="ARBA00022617"/>
    </source>
</evidence>
<evidence type="ECO:0000313" key="18">
    <source>
        <dbReference type="Proteomes" id="UP000256899"/>
    </source>
</evidence>
<evidence type="ECO:0000256" key="2">
    <source>
        <dbReference type="ARBA" id="ARBA00004418"/>
    </source>
</evidence>
<feature type="binding site" description="covalent" evidence="14">
    <location>
        <position position="83"/>
    </location>
    <ligand>
        <name>heme c</name>
        <dbReference type="ChEBI" id="CHEBI:61717"/>
        <label>1</label>
    </ligand>
</feature>
<evidence type="ECO:0000256" key="12">
    <source>
        <dbReference type="ARBA" id="ARBA00031832"/>
    </source>
</evidence>
<evidence type="ECO:0000256" key="11">
    <source>
        <dbReference type="ARBA" id="ARBA00023004"/>
    </source>
</evidence>
<evidence type="ECO:0000256" key="8">
    <source>
        <dbReference type="ARBA" id="ARBA00022729"/>
    </source>
</evidence>
<dbReference type="FunFam" id="1.10.1130.10:FF:000001">
    <property type="entry name" value="Periplasmic nitrate reductase, electron transfer subunit"/>
    <property type="match status" value="1"/>
</dbReference>
<name>A0A3E0U0W2_9GAMM</name>
<comment type="similarity">
    <text evidence="3 13">Belongs to the NapB family.</text>
</comment>
<evidence type="ECO:0000256" key="15">
    <source>
        <dbReference type="PIRSR" id="PIRSR006105-2"/>
    </source>
</evidence>
<protein>
    <recommendedName>
        <fullName evidence="4 13">Periplasmic nitrate reductase, electron transfer subunit</fullName>
    </recommendedName>
    <alternativeName>
        <fullName evidence="12 13">Diheme cytochrome c NapB</fullName>
    </alternativeName>
</protein>
<dbReference type="PANTHER" id="PTHR38604:SF1">
    <property type="entry name" value="PERIPLASMIC NITRATE REDUCTASE, ELECTRON TRANSFER SUBUNIT"/>
    <property type="match status" value="1"/>
</dbReference>
<dbReference type="PIRSF" id="PIRSF006105">
    <property type="entry name" value="NapB"/>
    <property type="match status" value="1"/>
</dbReference>
<dbReference type="Gene3D" id="1.10.1130.10">
    <property type="entry name" value="Flavocytochrome C3, Chain A"/>
    <property type="match status" value="1"/>
</dbReference>
<evidence type="ECO:0000256" key="10">
    <source>
        <dbReference type="ARBA" id="ARBA00022982"/>
    </source>
</evidence>
<keyword evidence="8 16" id="KW-0732">Signal</keyword>
<keyword evidence="11 15" id="KW-0408">Iron</keyword>
<feature type="binding site" description="axial binding residue" evidence="15">
    <location>
        <position position="87"/>
    </location>
    <ligand>
        <name>heme c</name>
        <dbReference type="ChEBI" id="CHEBI:61717"/>
        <label>1</label>
    </ligand>
    <ligandPart>
        <name>Fe</name>
        <dbReference type="ChEBI" id="CHEBI:18248"/>
    </ligandPart>
</feature>
<evidence type="ECO:0000256" key="13">
    <source>
        <dbReference type="PIRNR" id="PIRNR006105"/>
    </source>
</evidence>
<evidence type="ECO:0000256" key="4">
    <source>
        <dbReference type="ARBA" id="ARBA00013773"/>
    </source>
</evidence>
<organism evidence="17 18">
    <name type="scientific">Thalassotalea euphylliae</name>
    <dbReference type="NCBI Taxonomy" id="1655234"/>
    <lineage>
        <taxon>Bacteria</taxon>
        <taxon>Pseudomonadati</taxon>
        <taxon>Pseudomonadota</taxon>
        <taxon>Gammaproteobacteria</taxon>
        <taxon>Alteromonadales</taxon>
        <taxon>Colwelliaceae</taxon>
        <taxon>Thalassotalea</taxon>
    </lineage>
</organism>
<proteinExistence type="inferred from homology"/>
<comment type="subunit">
    <text evidence="13">Component of the periplasmic nitrate reductase NapAB complex composed of NapA and NapB.</text>
</comment>
<sequence>MKKLIICCLSVLLSSLGAQAIANEDDNIATLRHSTAIDTQESTKKIPNVINSDIKQTRNYPMQPPVIPHTTRNYEVNLNSNKCMSCHSRERTQDSQAPMVSVTHFMDREGNFLAELSPRRYFCNQCHVNQLDAKPLIDNSFVDMHTLTSQKVNSGEQK</sequence>
<dbReference type="Pfam" id="PF03892">
    <property type="entry name" value="NapB"/>
    <property type="match status" value="1"/>
</dbReference>
<comment type="subcellular location">
    <subcellularLocation>
        <location evidence="2 13">Periplasm</location>
    </subcellularLocation>
</comment>
<dbReference type="PANTHER" id="PTHR38604">
    <property type="entry name" value="PERIPLASMIC NITRATE REDUCTASE, ELECTRON TRANSFER SUBUNIT"/>
    <property type="match status" value="1"/>
</dbReference>
<evidence type="ECO:0000256" key="9">
    <source>
        <dbReference type="ARBA" id="ARBA00022764"/>
    </source>
</evidence>
<dbReference type="EMBL" id="QUOT01000001">
    <property type="protein sequence ID" value="REL30591.1"/>
    <property type="molecule type" value="Genomic_DNA"/>
</dbReference>
<feature type="binding site" description="covalent" evidence="14">
    <location>
        <position position="126"/>
    </location>
    <ligand>
        <name>heme c</name>
        <dbReference type="ChEBI" id="CHEBI:61717"/>
        <label>2</label>
    </ligand>
</feature>
<gene>
    <name evidence="17" type="ORF">DXX94_07635</name>
</gene>
<dbReference type="RefSeq" id="WP_116014947.1">
    <property type="nucleotide sequence ID" value="NZ_QUOT01000001.1"/>
</dbReference>
<keyword evidence="7 15" id="KW-0479">Metal-binding</keyword>
<evidence type="ECO:0000256" key="5">
    <source>
        <dbReference type="ARBA" id="ARBA00022448"/>
    </source>
</evidence>
<comment type="function">
    <text evidence="1">Electron transfer subunit of the periplasmic nitrate reductase complex NapAB. Receives electrons from the membrane-anchored tetraheme c-type NapC protein and transfers these to NapA subunit, thus allowing electron flow between membrane and periplasm. Essential for periplasmic nitrate reduction with nitrate as the terminal electron acceptor.</text>
</comment>